<evidence type="ECO:0000256" key="18">
    <source>
        <dbReference type="SAM" id="MobiDB-lite"/>
    </source>
</evidence>
<feature type="region of interest" description="Disordered" evidence="18">
    <location>
        <begin position="183"/>
        <end position="273"/>
    </location>
</feature>
<feature type="compositionally biased region" description="Low complexity" evidence="18">
    <location>
        <begin position="197"/>
        <end position="224"/>
    </location>
</feature>
<name>A0A150G5K7_GONPE</name>
<feature type="compositionally biased region" description="Low complexity" evidence="18">
    <location>
        <begin position="335"/>
        <end position="348"/>
    </location>
</feature>
<dbReference type="OrthoDB" id="538811at2759"/>
<dbReference type="GO" id="GO:0070552">
    <property type="term" value="C:BRISC complex"/>
    <property type="evidence" value="ECO:0007669"/>
    <property type="project" value="InterPro"/>
</dbReference>
<evidence type="ECO:0000256" key="4">
    <source>
        <dbReference type="ARBA" id="ARBA00022490"/>
    </source>
</evidence>
<evidence type="ECO:0000256" key="8">
    <source>
        <dbReference type="ARBA" id="ARBA00022763"/>
    </source>
</evidence>
<organism evidence="19 20">
    <name type="scientific">Gonium pectorale</name>
    <name type="common">Green alga</name>
    <dbReference type="NCBI Taxonomy" id="33097"/>
    <lineage>
        <taxon>Eukaryota</taxon>
        <taxon>Viridiplantae</taxon>
        <taxon>Chlorophyta</taxon>
        <taxon>core chlorophytes</taxon>
        <taxon>Chlorophyceae</taxon>
        <taxon>CS clade</taxon>
        <taxon>Chlamydomonadales</taxon>
        <taxon>Volvocaceae</taxon>
        <taxon>Gonium</taxon>
    </lineage>
</organism>
<dbReference type="Pfam" id="PF06113">
    <property type="entry name" value="BRE"/>
    <property type="match status" value="1"/>
</dbReference>
<keyword evidence="20" id="KW-1185">Reference proteome</keyword>
<dbReference type="STRING" id="33097.A0A150G5K7"/>
<keyword evidence="6" id="KW-0053">Apoptosis</keyword>
<evidence type="ECO:0000256" key="11">
    <source>
        <dbReference type="ARBA" id="ARBA00022853"/>
    </source>
</evidence>
<dbReference type="PANTHER" id="PTHR15189:SF7">
    <property type="entry name" value="BRISC AND BRCA1-A COMPLEX MEMBER 2"/>
    <property type="match status" value="1"/>
</dbReference>
<keyword evidence="10" id="KW-0833">Ubl conjugation pathway</keyword>
<evidence type="ECO:0000313" key="20">
    <source>
        <dbReference type="Proteomes" id="UP000075714"/>
    </source>
</evidence>
<dbReference type="Proteomes" id="UP000075714">
    <property type="component" value="Unassembled WGS sequence"/>
</dbReference>
<evidence type="ECO:0000256" key="17">
    <source>
        <dbReference type="ARBA" id="ARBA00032630"/>
    </source>
</evidence>
<keyword evidence="5" id="KW-0132">Cell division</keyword>
<keyword evidence="9" id="KW-0498">Mitosis</keyword>
<evidence type="ECO:0000256" key="1">
    <source>
        <dbReference type="ARBA" id="ARBA00004123"/>
    </source>
</evidence>
<dbReference type="PANTHER" id="PTHR15189">
    <property type="entry name" value="BRISC AND BRCA1-A COMPLEX MEMBER 2"/>
    <property type="match status" value="1"/>
</dbReference>
<comment type="caution">
    <text evidence="19">The sequence shown here is derived from an EMBL/GenBank/DDBJ whole genome shotgun (WGS) entry which is preliminary data.</text>
</comment>
<keyword evidence="12" id="KW-0234">DNA repair</keyword>
<keyword evidence="7" id="KW-0677">Repeat</keyword>
<keyword evidence="14" id="KW-0131">Cell cycle</keyword>
<feature type="compositionally biased region" description="Low complexity" evidence="18">
    <location>
        <begin position="236"/>
        <end position="262"/>
    </location>
</feature>
<gene>
    <name evidence="19" type="ORF">GPECTOR_58g553</name>
</gene>
<evidence type="ECO:0000256" key="7">
    <source>
        <dbReference type="ARBA" id="ARBA00022737"/>
    </source>
</evidence>
<dbReference type="GO" id="GO:0051301">
    <property type="term" value="P:cell division"/>
    <property type="evidence" value="ECO:0007669"/>
    <property type="project" value="UniProtKB-KW"/>
</dbReference>
<dbReference type="GO" id="GO:0006302">
    <property type="term" value="P:double-strand break repair"/>
    <property type="evidence" value="ECO:0007669"/>
    <property type="project" value="TreeGrafter"/>
</dbReference>
<sequence>MATLQQQLEHLRHELQCSATLELDSPHVRVCSLAIPWCGRQLRWQLILPAALPGVAPDLVFDDESFRPLCDPPPGRPQSPAAAAAAASLRAQLRRWSSEGARRPAGLSALAAALLAAYREHQAARLEAAAARLPRLHFELSTLGLGPEVQLELQSQQACFAVPLASLDLSRLLNLVRQYGGQLPAPSPPPGTDTSQAAGADSSAPAAPGAGAASASASVPPGNADDVLEPMEVPSAAPAGQYQRQQQRQPQQEGAAAAGAGAAPPPAPPIPPLVLQAAFRLPPPSSGADLSDPELSLHVPPALAALQPPSSGTDYGTVNIRNDIKQEKKLDFPHGPSRGPSAGSGVPSAAAATSALPLVPALMLPPWSPHMCLAEFLPLAAERLGAQIEAHCAVLESRQQLFSAFEELLAGPALERNPRGGVALFSLAWEGVPLLLSVELGARFPADKPTLVLHGVRALNLPEPTRSYSDYPWSPRWPPAEMAARIYNWLRDELPSFVRGRTAP</sequence>
<evidence type="ECO:0000256" key="5">
    <source>
        <dbReference type="ARBA" id="ARBA00022618"/>
    </source>
</evidence>
<dbReference type="AlphaFoldDB" id="A0A150G5K7"/>
<keyword evidence="8" id="KW-0227">DNA damage</keyword>
<dbReference type="GO" id="GO:0005737">
    <property type="term" value="C:cytoplasm"/>
    <property type="evidence" value="ECO:0007669"/>
    <property type="project" value="UniProtKB-SubCell"/>
</dbReference>
<comment type="similarity">
    <text evidence="15">Belongs to the BABAM2 family.</text>
</comment>
<dbReference type="GO" id="GO:0006325">
    <property type="term" value="P:chromatin organization"/>
    <property type="evidence" value="ECO:0007669"/>
    <property type="project" value="UniProtKB-KW"/>
</dbReference>
<protein>
    <recommendedName>
        <fullName evidence="3">BRISC and BRCA1-A complex member 2</fullName>
    </recommendedName>
    <alternativeName>
        <fullName evidence="16">BRCA1-A complex subunit BRE</fullName>
    </alternativeName>
    <alternativeName>
        <fullName evidence="17">BRCA1/BRCA2-containing complex subunit 45</fullName>
    </alternativeName>
</protein>
<evidence type="ECO:0000256" key="6">
    <source>
        <dbReference type="ARBA" id="ARBA00022703"/>
    </source>
</evidence>
<evidence type="ECO:0000256" key="3">
    <source>
        <dbReference type="ARBA" id="ARBA00019438"/>
    </source>
</evidence>
<evidence type="ECO:0000256" key="10">
    <source>
        <dbReference type="ARBA" id="ARBA00022786"/>
    </source>
</evidence>
<evidence type="ECO:0000256" key="2">
    <source>
        <dbReference type="ARBA" id="ARBA00004496"/>
    </source>
</evidence>
<dbReference type="InterPro" id="IPR010358">
    <property type="entry name" value="BRE"/>
</dbReference>
<feature type="compositionally biased region" description="Pro residues" evidence="18">
    <location>
        <begin position="263"/>
        <end position="272"/>
    </location>
</feature>
<evidence type="ECO:0000256" key="12">
    <source>
        <dbReference type="ARBA" id="ARBA00023204"/>
    </source>
</evidence>
<keyword evidence="11" id="KW-0156">Chromatin regulator</keyword>
<evidence type="ECO:0000256" key="14">
    <source>
        <dbReference type="ARBA" id="ARBA00023306"/>
    </source>
</evidence>
<keyword evidence="13" id="KW-0539">Nucleus</keyword>
<evidence type="ECO:0000256" key="9">
    <source>
        <dbReference type="ARBA" id="ARBA00022776"/>
    </source>
</evidence>
<evidence type="ECO:0000256" key="16">
    <source>
        <dbReference type="ARBA" id="ARBA00032491"/>
    </source>
</evidence>
<feature type="region of interest" description="Disordered" evidence="18">
    <location>
        <begin position="328"/>
        <end position="348"/>
    </location>
</feature>
<dbReference type="EMBL" id="LSYV01000059">
    <property type="protein sequence ID" value="KXZ45104.1"/>
    <property type="molecule type" value="Genomic_DNA"/>
</dbReference>
<accession>A0A150G5K7</accession>
<evidence type="ECO:0000313" key="19">
    <source>
        <dbReference type="EMBL" id="KXZ45104.1"/>
    </source>
</evidence>
<keyword evidence="4" id="KW-0963">Cytoplasm</keyword>
<comment type="subcellular location">
    <subcellularLocation>
        <location evidence="2">Cytoplasm</location>
    </subcellularLocation>
    <subcellularLocation>
        <location evidence="1">Nucleus</location>
    </subcellularLocation>
</comment>
<evidence type="ECO:0000256" key="13">
    <source>
        <dbReference type="ARBA" id="ARBA00023242"/>
    </source>
</evidence>
<evidence type="ECO:0000256" key="15">
    <source>
        <dbReference type="ARBA" id="ARBA00025766"/>
    </source>
</evidence>
<reference evidence="20" key="1">
    <citation type="journal article" date="2016" name="Nat. Commun.">
        <title>The Gonium pectorale genome demonstrates co-option of cell cycle regulation during the evolution of multicellularity.</title>
        <authorList>
            <person name="Hanschen E.R."/>
            <person name="Marriage T.N."/>
            <person name="Ferris P.J."/>
            <person name="Hamaji T."/>
            <person name="Toyoda A."/>
            <person name="Fujiyama A."/>
            <person name="Neme R."/>
            <person name="Noguchi H."/>
            <person name="Minakuchi Y."/>
            <person name="Suzuki M."/>
            <person name="Kawai-Toyooka H."/>
            <person name="Smith D.R."/>
            <person name="Sparks H."/>
            <person name="Anderson J."/>
            <person name="Bakaric R."/>
            <person name="Luria V."/>
            <person name="Karger A."/>
            <person name="Kirschner M.W."/>
            <person name="Durand P.M."/>
            <person name="Michod R.E."/>
            <person name="Nozaki H."/>
            <person name="Olson B.J."/>
        </authorList>
    </citation>
    <scope>NUCLEOTIDE SEQUENCE [LARGE SCALE GENOMIC DNA]</scope>
    <source>
        <strain evidence="20">NIES-2863</strain>
    </source>
</reference>
<proteinExistence type="inferred from homology"/>